<feature type="compositionally biased region" description="Low complexity" evidence="1">
    <location>
        <begin position="41"/>
        <end position="55"/>
    </location>
</feature>
<feature type="compositionally biased region" description="Basic and acidic residues" evidence="1">
    <location>
        <begin position="137"/>
        <end position="157"/>
    </location>
</feature>
<name>A0A0G4I355_9ALVE</name>
<feature type="compositionally biased region" description="Polar residues" evidence="1">
    <location>
        <begin position="158"/>
        <end position="183"/>
    </location>
</feature>
<gene>
    <name evidence="2" type="ORF">Cvel_10566</name>
</gene>
<protein>
    <submittedName>
        <fullName evidence="2">Uncharacterized protein</fullName>
    </submittedName>
</protein>
<reference evidence="2" key="1">
    <citation type="submission" date="2014-11" db="EMBL/GenBank/DDBJ databases">
        <authorList>
            <person name="Otto D Thomas"/>
            <person name="Naeem Raeece"/>
        </authorList>
    </citation>
    <scope>NUCLEOTIDE SEQUENCE</scope>
</reference>
<dbReference type="AlphaFoldDB" id="A0A0G4I355"/>
<feature type="compositionally biased region" description="Basic and acidic residues" evidence="1">
    <location>
        <begin position="75"/>
        <end position="92"/>
    </location>
</feature>
<evidence type="ECO:0000256" key="1">
    <source>
        <dbReference type="SAM" id="MobiDB-lite"/>
    </source>
</evidence>
<dbReference type="VEuPathDB" id="CryptoDB:Cvel_10566"/>
<sequence>MAKAAAWVRRRRSESPNGESEGEHGEVDAEEGQGKGEIQVLLGRSSSSSARSSLVRPPPPLEDQVGIPEEALLVQREHRPSLSESERGERTASSEQQSQSDRKGSSTLYPALDSTEAPPGRLQAAQSSREGAIDDGVTGREREPASDSVRPREEHPSGSDSLKNQTENSRNVSASSGAANLQGASKDVNPSHDISQHPEVAPATDLPQKGPDGS</sequence>
<feature type="region of interest" description="Disordered" evidence="1">
    <location>
        <begin position="1"/>
        <end position="214"/>
    </location>
</feature>
<evidence type="ECO:0000313" key="2">
    <source>
        <dbReference type="EMBL" id="CEM51367.1"/>
    </source>
</evidence>
<dbReference type="EMBL" id="CDMZ01004925">
    <property type="protein sequence ID" value="CEM51367.1"/>
    <property type="molecule type" value="Genomic_DNA"/>
</dbReference>
<proteinExistence type="predicted"/>
<organism evidence="2">
    <name type="scientific">Chromera velia CCMP2878</name>
    <dbReference type="NCBI Taxonomy" id="1169474"/>
    <lineage>
        <taxon>Eukaryota</taxon>
        <taxon>Sar</taxon>
        <taxon>Alveolata</taxon>
        <taxon>Colpodellida</taxon>
        <taxon>Chromeraceae</taxon>
        <taxon>Chromera</taxon>
    </lineage>
</organism>
<accession>A0A0G4I355</accession>